<dbReference type="OrthoDB" id="10379437at2759"/>
<sequence>MSSIKNMLARLAPVGATGNFYFSNDLKWDERPSLEAENLYFAVGPVVGLTSFQCYYPNMTRRGPFPIILEYLLAAHNRWHLCLDSGNMRAQLNSEAHRLFDRLCETVVRKRCVQSVKSYYVTTLTWSARSRYRPASLPPA</sequence>
<evidence type="ECO:0000313" key="1">
    <source>
        <dbReference type="EMBL" id="EKD15707.1"/>
    </source>
</evidence>
<proteinExistence type="predicted"/>
<gene>
    <name evidence="1" type="ORF">MBM_06335</name>
</gene>
<keyword evidence="2" id="KW-1185">Reference proteome</keyword>
<protein>
    <submittedName>
        <fullName evidence="1">Uncharacterized protein</fullName>
    </submittedName>
</protein>
<reference evidence="1 2" key="1">
    <citation type="journal article" date="2012" name="BMC Genomics">
        <title>Sequencing the genome of Marssonina brunnea reveals fungus-poplar co-evolution.</title>
        <authorList>
            <person name="Zhu S."/>
            <person name="Cao Y.-Z."/>
            <person name="Jiang C."/>
            <person name="Tan B.-Y."/>
            <person name="Wang Z."/>
            <person name="Feng S."/>
            <person name="Zhang L."/>
            <person name="Su X.-H."/>
            <person name="Brejova B."/>
            <person name="Vinar T."/>
            <person name="Xu M."/>
            <person name="Wang M.-X."/>
            <person name="Zhang S.-G."/>
            <person name="Huang M.-R."/>
            <person name="Wu R."/>
            <person name="Zhou Y."/>
        </authorList>
    </citation>
    <scope>NUCLEOTIDE SEQUENCE [LARGE SCALE GENOMIC DNA]</scope>
    <source>
        <strain evidence="1 2">MB_m1</strain>
    </source>
</reference>
<dbReference type="AlphaFoldDB" id="K1WTF8"/>
<dbReference type="GeneID" id="18762270"/>
<dbReference type="Proteomes" id="UP000006753">
    <property type="component" value="Unassembled WGS sequence"/>
</dbReference>
<dbReference type="EMBL" id="JH921441">
    <property type="protein sequence ID" value="EKD15707.1"/>
    <property type="molecule type" value="Genomic_DNA"/>
</dbReference>
<dbReference type="InParanoid" id="K1WTF8"/>
<organism evidence="1 2">
    <name type="scientific">Marssonina brunnea f. sp. multigermtubi (strain MB_m1)</name>
    <name type="common">Marssonina leaf spot fungus</name>
    <dbReference type="NCBI Taxonomy" id="1072389"/>
    <lineage>
        <taxon>Eukaryota</taxon>
        <taxon>Fungi</taxon>
        <taxon>Dikarya</taxon>
        <taxon>Ascomycota</taxon>
        <taxon>Pezizomycotina</taxon>
        <taxon>Leotiomycetes</taxon>
        <taxon>Helotiales</taxon>
        <taxon>Drepanopezizaceae</taxon>
        <taxon>Drepanopeziza</taxon>
    </lineage>
</organism>
<dbReference type="HOGENOM" id="CLU_1835569_0_0_1"/>
<dbReference type="KEGG" id="mbe:MBM_06335"/>
<accession>K1WTF8</accession>
<name>K1WTF8_MARBU</name>
<evidence type="ECO:0000313" key="2">
    <source>
        <dbReference type="Proteomes" id="UP000006753"/>
    </source>
</evidence>